<protein>
    <submittedName>
        <fullName evidence="2">Uncharacterized protein</fullName>
    </submittedName>
</protein>
<feature type="transmembrane region" description="Helical" evidence="1">
    <location>
        <begin position="417"/>
        <end position="438"/>
    </location>
</feature>
<evidence type="ECO:0000313" key="3">
    <source>
        <dbReference type="Proteomes" id="UP000244193"/>
    </source>
</evidence>
<dbReference type="Proteomes" id="UP000244193">
    <property type="component" value="Chromosome"/>
</dbReference>
<feature type="transmembrane region" description="Helical" evidence="1">
    <location>
        <begin position="282"/>
        <end position="303"/>
    </location>
</feature>
<feature type="transmembrane region" description="Helical" evidence="1">
    <location>
        <begin position="323"/>
        <end position="340"/>
    </location>
</feature>
<keyword evidence="3" id="KW-1185">Reference proteome</keyword>
<dbReference type="InterPro" id="IPR025291">
    <property type="entry name" value="DUF4153"/>
</dbReference>
<feature type="transmembrane region" description="Helical" evidence="1">
    <location>
        <begin position="114"/>
        <end position="132"/>
    </location>
</feature>
<keyword evidence="1" id="KW-1133">Transmembrane helix</keyword>
<organism evidence="2 3">
    <name type="scientific">Flavobacterium magnum</name>
    <dbReference type="NCBI Taxonomy" id="2162713"/>
    <lineage>
        <taxon>Bacteria</taxon>
        <taxon>Pseudomonadati</taxon>
        <taxon>Bacteroidota</taxon>
        <taxon>Flavobacteriia</taxon>
        <taxon>Flavobacteriales</taxon>
        <taxon>Flavobacteriaceae</taxon>
        <taxon>Flavobacterium</taxon>
    </lineage>
</organism>
<evidence type="ECO:0000256" key="1">
    <source>
        <dbReference type="SAM" id="Phobius"/>
    </source>
</evidence>
<accession>A0A2S0RGW5</accession>
<dbReference type="Pfam" id="PF13687">
    <property type="entry name" value="DUF4153"/>
    <property type="match status" value="1"/>
</dbReference>
<feature type="transmembrane region" description="Helical" evidence="1">
    <location>
        <begin position="385"/>
        <end position="405"/>
    </location>
</feature>
<reference evidence="2 3" key="1">
    <citation type="submission" date="2018-04" db="EMBL/GenBank/DDBJ databases">
        <title>Genome sequencing of Flavobacterium sp. HYN0048.</title>
        <authorList>
            <person name="Yi H."/>
            <person name="Baek C."/>
        </authorList>
    </citation>
    <scope>NUCLEOTIDE SEQUENCE [LARGE SCALE GENOMIC DNA]</scope>
    <source>
        <strain evidence="2 3">HYN0048</strain>
    </source>
</reference>
<dbReference type="KEGG" id="fmg:HYN48_09870"/>
<feature type="transmembrane region" description="Helical" evidence="1">
    <location>
        <begin position="216"/>
        <end position="239"/>
    </location>
</feature>
<feature type="transmembrane region" description="Helical" evidence="1">
    <location>
        <begin position="352"/>
        <end position="373"/>
    </location>
</feature>
<gene>
    <name evidence="2" type="ORF">HYN48_09870</name>
</gene>
<sequence>MTDSFPEFKRRPGSQDLLTVYNTLRFPALKCKLQNKMDFKKGLKGALIFAVFFTLLFHNQYVGLNLLIIEAAALIWLAFTKQIDFTNRNHLIFGSGFFITAVAVVFVFSDYAVVMNALSLFVFVGILIYPQARSLVSSAKLSFFNIFYAQIRFIDAFFSAKVGGGKMARALWKSRVFFIPVIVIGVFIAIYRSSNPVFDKLMEKIFTKVGDFLDSIFINLDLTLIFTFILGLVICNYFFIRNTNEQTIRDDANASDEIVRIRRKRHSRGLTTGLKSELRAGVFLLLALNAVLLIVNSIDIYWVWFNFSWNGDFLKQFVHEGTYLLLLSIVCSILVVLYFFRGNLNFYTGNKFIRSLCLVWIVQNAVLTVSVGVRNFHYIRYFALAYKRIALAVFLLFVICWLYTVAVKVMRRKSAFYLVRTNALVLYVLLISASVFNWDKIIVNYNFSHYRTSFVDLDYNSDFSDKVLPELDKSEAELSEIDKIQQSKFHFDTELMPATIFHNKIERRKKEFVNTWESKSVLSWNYPEWQAYETLKKRER</sequence>
<feature type="transmembrane region" description="Helical" evidence="1">
    <location>
        <begin position="91"/>
        <end position="108"/>
    </location>
</feature>
<keyword evidence="1" id="KW-0812">Transmembrane</keyword>
<name>A0A2S0RGW5_9FLAO</name>
<keyword evidence="1" id="KW-0472">Membrane</keyword>
<dbReference type="EMBL" id="CP028811">
    <property type="protein sequence ID" value="AWA30371.1"/>
    <property type="molecule type" value="Genomic_DNA"/>
</dbReference>
<proteinExistence type="predicted"/>
<dbReference type="AlphaFoldDB" id="A0A2S0RGW5"/>
<feature type="transmembrane region" description="Helical" evidence="1">
    <location>
        <begin position="176"/>
        <end position="194"/>
    </location>
</feature>
<evidence type="ECO:0000313" key="2">
    <source>
        <dbReference type="EMBL" id="AWA30371.1"/>
    </source>
</evidence>